<dbReference type="EMBL" id="JARBJD010000079">
    <property type="protein sequence ID" value="KAK2954347.1"/>
    <property type="molecule type" value="Genomic_DNA"/>
</dbReference>
<sequence length="68" mass="7461">MQSRRNKIQSTKDLSEKLPASAMDRVKTNESDGNCGEVCEGANNRTTPTGNVEGIYRVDETNNACKLN</sequence>
<gene>
    <name evidence="2" type="ORF">BLNAU_10679</name>
</gene>
<accession>A0ABQ9XRU9</accession>
<keyword evidence="3" id="KW-1185">Reference proteome</keyword>
<evidence type="ECO:0000313" key="3">
    <source>
        <dbReference type="Proteomes" id="UP001281761"/>
    </source>
</evidence>
<reference evidence="2 3" key="1">
    <citation type="journal article" date="2022" name="bioRxiv">
        <title>Genomics of Preaxostyla Flagellates Illuminates Evolutionary Transitions and the Path Towards Mitochondrial Loss.</title>
        <authorList>
            <person name="Novak L.V.F."/>
            <person name="Treitli S.C."/>
            <person name="Pyrih J."/>
            <person name="Halakuc P."/>
            <person name="Pipaliya S.V."/>
            <person name="Vacek V."/>
            <person name="Brzon O."/>
            <person name="Soukal P."/>
            <person name="Eme L."/>
            <person name="Dacks J.B."/>
            <person name="Karnkowska A."/>
            <person name="Elias M."/>
            <person name="Hampl V."/>
        </authorList>
    </citation>
    <scope>NUCLEOTIDE SEQUENCE [LARGE SCALE GENOMIC DNA]</scope>
    <source>
        <strain evidence="2">NAU3</strain>
        <tissue evidence="2">Gut</tissue>
    </source>
</reference>
<comment type="caution">
    <text evidence="2">The sequence shown here is derived from an EMBL/GenBank/DDBJ whole genome shotgun (WGS) entry which is preliminary data.</text>
</comment>
<feature type="region of interest" description="Disordered" evidence="1">
    <location>
        <begin position="1"/>
        <end position="52"/>
    </location>
</feature>
<dbReference type="Proteomes" id="UP001281761">
    <property type="component" value="Unassembled WGS sequence"/>
</dbReference>
<proteinExistence type="predicted"/>
<evidence type="ECO:0000256" key="1">
    <source>
        <dbReference type="SAM" id="MobiDB-lite"/>
    </source>
</evidence>
<protein>
    <submittedName>
        <fullName evidence="2">Uncharacterized protein</fullName>
    </submittedName>
</protein>
<evidence type="ECO:0000313" key="2">
    <source>
        <dbReference type="EMBL" id="KAK2954347.1"/>
    </source>
</evidence>
<organism evidence="2 3">
    <name type="scientific">Blattamonas nauphoetae</name>
    <dbReference type="NCBI Taxonomy" id="2049346"/>
    <lineage>
        <taxon>Eukaryota</taxon>
        <taxon>Metamonada</taxon>
        <taxon>Preaxostyla</taxon>
        <taxon>Oxymonadida</taxon>
        <taxon>Blattamonas</taxon>
    </lineage>
</organism>
<name>A0ABQ9XRU9_9EUKA</name>